<accession>A0A0S4JEX1</accession>
<evidence type="ECO:0008006" key="4">
    <source>
        <dbReference type="Google" id="ProtNLM"/>
    </source>
</evidence>
<feature type="compositionally biased region" description="Low complexity" evidence="1">
    <location>
        <begin position="117"/>
        <end position="144"/>
    </location>
</feature>
<dbReference type="PANTHER" id="PTHR37561:SF3">
    <property type="entry name" value="F-BOX DOMAIN-CONTAINING PROTEIN"/>
    <property type="match status" value="1"/>
</dbReference>
<evidence type="ECO:0000313" key="2">
    <source>
        <dbReference type="EMBL" id="CUG86930.1"/>
    </source>
</evidence>
<dbReference type="VEuPathDB" id="TriTrypDB:BSAL_00835"/>
<organism evidence="2 3">
    <name type="scientific">Bodo saltans</name>
    <name type="common">Flagellated protozoan</name>
    <dbReference type="NCBI Taxonomy" id="75058"/>
    <lineage>
        <taxon>Eukaryota</taxon>
        <taxon>Discoba</taxon>
        <taxon>Euglenozoa</taxon>
        <taxon>Kinetoplastea</taxon>
        <taxon>Metakinetoplastina</taxon>
        <taxon>Eubodonida</taxon>
        <taxon>Bodonidae</taxon>
        <taxon>Bodo</taxon>
    </lineage>
</organism>
<feature type="region of interest" description="Disordered" evidence="1">
    <location>
        <begin position="111"/>
        <end position="144"/>
    </location>
</feature>
<proteinExistence type="predicted"/>
<dbReference type="Proteomes" id="UP000051952">
    <property type="component" value="Unassembled WGS sequence"/>
</dbReference>
<name>A0A0S4JEX1_BODSA</name>
<keyword evidence="3" id="KW-1185">Reference proteome</keyword>
<feature type="compositionally biased region" description="Low complexity" evidence="1">
    <location>
        <begin position="233"/>
        <end position="254"/>
    </location>
</feature>
<reference evidence="3" key="1">
    <citation type="submission" date="2015-09" db="EMBL/GenBank/DDBJ databases">
        <authorList>
            <consortium name="Pathogen Informatics"/>
        </authorList>
    </citation>
    <scope>NUCLEOTIDE SEQUENCE [LARGE SCALE GENOMIC DNA]</scope>
    <source>
        <strain evidence="3">Lake Konstanz</strain>
    </source>
</reference>
<feature type="compositionally biased region" description="Low complexity" evidence="1">
    <location>
        <begin position="198"/>
        <end position="217"/>
    </location>
</feature>
<evidence type="ECO:0000313" key="3">
    <source>
        <dbReference type="Proteomes" id="UP000051952"/>
    </source>
</evidence>
<gene>
    <name evidence="2" type="ORF">BSAL_00835</name>
</gene>
<feature type="region of interest" description="Disordered" evidence="1">
    <location>
        <begin position="196"/>
        <end position="218"/>
    </location>
</feature>
<evidence type="ECO:0000256" key="1">
    <source>
        <dbReference type="SAM" id="MobiDB-lite"/>
    </source>
</evidence>
<sequence length="541" mass="58252">MNFPCCLVDDAGQPLLIPHDKRRLGGTHHAARHQCSNKKKNVTASWVGLALLLTSVFSDPSHNNREHDSAVSKSISTFTSPSALYELASFMALEENAEEEGIATFFDTHHRQQPQRAASGNSAAATTSSSSPKAGSSAFHSGAASPHRILGSRVTVRDTLDNGGCLSRPVLAAPKHHKSNNVVVRAQAMSALVDFDGSTTSTSSSSSSTTTSSATTSPNMKAIVASNERHDVSSLSSGGFTGDSSSFSSSDASARMTDSPLDLLPHPSDAQHHHLQQHSPRPMWDQVHVMDLASEIGHEGFLNSTRALLHRGLFPTVYRSFVDSIVVPPTPASSSNASSWCCGACRKWHHTVREACLRCQTPNLHVHKLFLGQLRKEVACDDLLEKIVFATTSGVVPLRVEGHSLPHQQSTNGGATPSTGARRGKGCGSVYVTPADAQRLVPLLHRNVFIDVDWASGREVMYFAYSEQRSWFDEFVSARIMQSGQGRSAHLPNKPVVCELAAGGDASVARTTNASVGYGDHQHQQGRPQQQQQVATAVRYW</sequence>
<dbReference type="PANTHER" id="PTHR37561">
    <property type="entry name" value="F-BOX DOMAIN-CONTAINING PROTEIN"/>
    <property type="match status" value="1"/>
</dbReference>
<feature type="region of interest" description="Disordered" evidence="1">
    <location>
        <begin position="232"/>
        <end position="279"/>
    </location>
</feature>
<dbReference type="AlphaFoldDB" id="A0A0S4JEX1"/>
<protein>
    <recommendedName>
        <fullName evidence="4">RanBP2-type domain-containing protein</fullName>
    </recommendedName>
</protein>
<dbReference type="EMBL" id="CYKH01001406">
    <property type="protein sequence ID" value="CUG86930.1"/>
    <property type="molecule type" value="Genomic_DNA"/>
</dbReference>